<accession>A0A0V0GEY1</accession>
<sequence>MLMEIHQKNWQMMSAAIFWCIWNGRNRRCLDGISTPNHTLKAKCLINLFSWFNQAPVTSIEFSFG</sequence>
<organism evidence="1">
    <name type="scientific">Solanum chacoense</name>
    <name type="common">Chaco potato</name>
    <dbReference type="NCBI Taxonomy" id="4108"/>
    <lineage>
        <taxon>Eukaryota</taxon>
        <taxon>Viridiplantae</taxon>
        <taxon>Streptophyta</taxon>
        <taxon>Embryophyta</taxon>
        <taxon>Tracheophyta</taxon>
        <taxon>Spermatophyta</taxon>
        <taxon>Magnoliopsida</taxon>
        <taxon>eudicotyledons</taxon>
        <taxon>Gunneridae</taxon>
        <taxon>Pentapetalae</taxon>
        <taxon>asterids</taxon>
        <taxon>lamiids</taxon>
        <taxon>Solanales</taxon>
        <taxon>Solanaceae</taxon>
        <taxon>Solanoideae</taxon>
        <taxon>Solaneae</taxon>
        <taxon>Solanum</taxon>
    </lineage>
</organism>
<protein>
    <submittedName>
        <fullName evidence="1">Putative ovule protein</fullName>
    </submittedName>
</protein>
<evidence type="ECO:0000313" key="1">
    <source>
        <dbReference type="EMBL" id="JAP06754.1"/>
    </source>
</evidence>
<dbReference type="EMBL" id="GEDG01040356">
    <property type="protein sequence ID" value="JAP06754.1"/>
    <property type="molecule type" value="Transcribed_RNA"/>
</dbReference>
<name>A0A0V0GEY1_SOLCH</name>
<proteinExistence type="predicted"/>
<dbReference type="AlphaFoldDB" id="A0A0V0GEY1"/>
<reference evidence="1" key="1">
    <citation type="submission" date="2015-12" db="EMBL/GenBank/DDBJ databases">
        <title>Gene expression during late stages of embryo sac development: a critical building block for successful pollen-pistil interactions.</title>
        <authorList>
            <person name="Liu Y."/>
            <person name="Joly V."/>
            <person name="Sabar M."/>
            <person name="Matton D.P."/>
        </authorList>
    </citation>
    <scope>NUCLEOTIDE SEQUENCE</scope>
</reference>